<keyword evidence="2" id="KW-1185">Reference proteome</keyword>
<sequence length="245" mass="27905">MKTLGGATLDNSYVAGKVKIEDGSRIVVPGIYQQICSYLSDKYKDSRPLENEESTMFIINGGSNDITSMFLPEYYKIVVERVIDNFAKSLTECIELLIKDAGCRNIIISNSMSHDKQPFIREIVEKDTTKKTMLEEMRRTSIQMNCACDNALFDLSAKHSLNMIRYDYFGLVEKVFSSPEGFGIDPADGFDPALKWGARFNTFSEGEVEVLLKSAEKKFFWDSSHISHKIHRLVYEDLIKNYLDA</sequence>
<proteinExistence type="predicted"/>
<dbReference type="AlphaFoldDB" id="A0A1R1Y230"/>
<protein>
    <recommendedName>
        <fullName evidence="3">GDSL esterase/lipase</fullName>
    </recommendedName>
</protein>
<dbReference type="EMBL" id="LSSN01001155">
    <property type="protein sequence ID" value="OMJ20766.1"/>
    <property type="molecule type" value="Genomic_DNA"/>
</dbReference>
<evidence type="ECO:0000313" key="1">
    <source>
        <dbReference type="EMBL" id="OMJ20766.1"/>
    </source>
</evidence>
<dbReference type="Gene3D" id="3.40.50.1110">
    <property type="entry name" value="SGNH hydrolase"/>
    <property type="match status" value="1"/>
</dbReference>
<gene>
    <name evidence="1" type="ORF">AYI70_g3901</name>
</gene>
<reference evidence="1 2" key="1">
    <citation type="submission" date="2017-01" db="EMBL/GenBank/DDBJ databases">
        <authorList>
            <person name="Mah S.A."/>
            <person name="Swanson W.J."/>
            <person name="Moy G.W."/>
            <person name="Vacquier V.D."/>
        </authorList>
    </citation>
    <scope>NUCLEOTIDE SEQUENCE [LARGE SCALE GENOMIC DNA]</scope>
    <source>
        <strain evidence="1 2">GSMNP</strain>
    </source>
</reference>
<evidence type="ECO:0008006" key="3">
    <source>
        <dbReference type="Google" id="ProtNLM"/>
    </source>
</evidence>
<organism evidence="1 2">
    <name type="scientific">Smittium culicis</name>
    <dbReference type="NCBI Taxonomy" id="133412"/>
    <lineage>
        <taxon>Eukaryota</taxon>
        <taxon>Fungi</taxon>
        <taxon>Fungi incertae sedis</taxon>
        <taxon>Zoopagomycota</taxon>
        <taxon>Kickxellomycotina</taxon>
        <taxon>Harpellomycetes</taxon>
        <taxon>Harpellales</taxon>
        <taxon>Legeriomycetaceae</taxon>
        <taxon>Smittium</taxon>
    </lineage>
</organism>
<dbReference type="Proteomes" id="UP000187283">
    <property type="component" value="Unassembled WGS sequence"/>
</dbReference>
<name>A0A1R1Y230_9FUNG</name>
<dbReference type="InterPro" id="IPR036514">
    <property type="entry name" value="SGNH_hydro_sf"/>
</dbReference>
<dbReference type="OrthoDB" id="1600564at2759"/>
<evidence type="ECO:0000313" key="2">
    <source>
        <dbReference type="Proteomes" id="UP000187283"/>
    </source>
</evidence>
<comment type="caution">
    <text evidence="1">The sequence shown here is derived from an EMBL/GenBank/DDBJ whole genome shotgun (WGS) entry which is preliminary data.</text>
</comment>
<accession>A0A1R1Y230</accession>